<evidence type="ECO:0000313" key="6">
    <source>
        <dbReference type="EMBL" id="CAG5059267.1"/>
    </source>
</evidence>
<dbReference type="EMBL" id="CAJQZP010001697">
    <property type="protein sequence ID" value="CAG5059267.1"/>
    <property type="molecule type" value="Genomic_DNA"/>
</dbReference>
<dbReference type="PANTHER" id="PTHR12231">
    <property type="entry name" value="CTX-RELATED TYPE I TRANSMEMBRANE PROTEIN"/>
    <property type="match status" value="1"/>
</dbReference>
<name>A0A8S3YEZ6_PARAO</name>
<keyword evidence="1" id="KW-0732">Signal</keyword>
<dbReference type="InterPro" id="IPR013098">
    <property type="entry name" value="Ig_I-set"/>
</dbReference>
<accession>A0A8S3YEZ6</accession>
<dbReference type="InterPro" id="IPR007110">
    <property type="entry name" value="Ig-like_dom"/>
</dbReference>
<feature type="domain" description="Ig-like" evidence="5">
    <location>
        <begin position="27"/>
        <end position="111"/>
    </location>
</feature>
<organism evidence="6 7">
    <name type="scientific">Parnassius apollo</name>
    <name type="common">Apollo butterfly</name>
    <name type="synonym">Papilio apollo</name>
    <dbReference type="NCBI Taxonomy" id="110799"/>
    <lineage>
        <taxon>Eukaryota</taxon>
        <taxon>Metazoa</taxon>
        <taxon>Ecdysozoa</taxon>
        <taxon>Arthropoda</taxon>
        <taxon>Hexapoda</taxon>
        <taxon>Insecta</taxon>
        <taxon>Pterygota</taxon>
        <taxon>Neoptera</taxon>
        <taxon>Endopterygota</taxon>
        <taxon>Lepidoptera</taxon>
        <taxon>Glossata</taxon>
        <taxon>Ditrysia</taxon>
        <taxon>Papilionoidea</taxon>
        <taxon>Papilionidae</taxon>
        <taxon>Parnassiinae</taxon>
        <taxon>Parnassini</taxon>
        <taxon>Parnassius</taxon>
        <taxon>Parnassius</taxon>
    </lineage>
</organism>
<feature type="domain" description="Ig-like" evidence="5">
    <location>
        <begin position="129"/>
        <end position="244"/>
    </location>
</feature>
<keyword evidence="3" id="KW-1015">Disulfide bond</keyword>
<dbReference type="InterPro" id="IPR003598">
    <property type="entry name" value="Ig_sub2"/>
</dbReference>
<dbReference type="GO" id="GO:0043005">
    <property type="term" value="C:neuron projection"/>
    <property type="evidence" value="ECO:0007669"/>
    <property type="project" value="TreeGrafter"/>
</dbReference>
<protein>
    <submittedName>
        <fullName evidence="6">(apollo) hypothetical protein</fullName>
    </submittedName>
</protein>
<dbReference type="InterPro" id="IPR003599">
    <property type="entry name" value="Ig_sub"/>
</dbReference>
<keyword evidence="4" id="KW-0393">Immunoglobulin domain</keyword>
<gene>
    <name evidence="6" type="ORF">PAPOLLO_LOCUS27952</name>
</gene>
<evidence type="ECO:0000256" key="3">
    <source>
        <dbReference type="ARBA" id="ARBA00023157"/>
    </source>
</evidence>
<dbReference type="Pfam" id="PF13927">
    <property type="entry name" value="Ig_3"/>
    <property type="match status" value="1"/>
</dbReference>
<evidence type="ECO:0000313" key="7">
    <source>
        <dbReference type="Proteomes" id="UP000691718"/>
    </source>
</evidence>
<reference evidence="6" key="1">
    <citation type="submission" date="2021-04" db="EMBL/GenBank/DDBJ databases">
        <authorList>
            <person name="Tunstrom K."/>
        </authorList>
    </citation>
    <scope>NUCLEOTIDE SEQUENCE</scope>
</reference>
<dbReference type="SMART" id="SM00408">
    <property type="entry name" value="IGc2"/>
    <property type="match status" value="3"/>
</dbReference>
<evidence type="ECO:0000256" key="1">
    <source>
        <dbReference type="ARBA" id="ARBA00022729"/>
    </source>
</evidence>
<dbReference type="Proteomes" id="UP000691718">
    <property type="component" value="Unassembled WGS sequence"/>
</dbReference>
<dbReference type="PANTHER" id="PTHR12231:SF271">
    <property type="entry name" value="DPR-INTERACTING PROTEIN GAMMA"/>
    <property type="match status" value="1"/>
</dbReference>
<comment type="caution">
    <text evidence="6">The sequence shown here is derived from an EMBL/GenBank/DDBJ whole genome shotgun (WGS) entry which is preliminary data.</text>
</comment>
<evidence type="ECO:0000259" key="5">
    <source>
        <dbReference type="PROSITE" id="PS50835"/>
    </source>
</evidence>
<proteinExistence type="predicted"/>
<dbReference type="OrthoDB" id="10012075at2759"/>
<sequence>MLQALAFLPTMALKDSQTTNKKITEEPEFERPIGNHTFFLGREAVIGCAVTNLGKHKVGWLRAEDQTVLTMHDRAVLGPRYTVNLDAPQTWQLRIRPLRAEDRGCYMCQINTQPTMIWQIGCIDVFVPPDIISDDTSSDVSVQELENATLTCKATGHPPPKITWRREDHEPILLKKPQSREFEKEYGKQVQLLSMKYTVSVIGDAMESYVGSSLPLLRVDRRQMGTFLCIASNDVPPAVSKRITLLVNFAPTVKVPNQLLGAPLGTDVKLKCYVEAYPNTINYWIKNRGEMLLDGPKYTIREDKTSYKVSMWLTIKQFSKSDIGTYNCISTNSLGKSEGTLRLYEIKLNSQTDDFNNQISVAGGLTEAAKGISEIQLPSNRILKLMLCSILLYNMIM</sequence>
<dbReference type="PROSITE" id="PS50835">
    <property type="entry name" value="IG_LIKE"/>
    <property type="match status" value="3"/>
</dbReference>
<evidence type="ECO:0000256" key="2">
    <source>
        <dbReference type="ARBA" id="ARBA00022737"/>
    </source>
</evidence>
<feature type="domain" description="Ig-like" evidence="5">
    <location>
        <begin position="251"/>
        <end position="342"/>
    </location>
</feature>
<keyword evidence="2" id="KW-0677">Repeat</keyword>
<dbReference type="InterPro" id="IPR051170">
    <property type="entry name" value="Neural/epithelial_adhesion"/>
</dbReference>
<dbReference type="SMART" id="SM00409">
    <property type="entry name" value="IG"/>
    <property type="match status" value="3"/>
</dbReference>
<keyword evidence="7" id="KW-1185">Reference proteome</keyword>
<evidence type="ECO:0000256" key="4">
    <source>
        <dbReference type="ARBA" id="ARBA00023319"/>
    </source>
</evidence>
<dbReference type="AlphaFoldDB" id="A0A8S3YEZ6"/>
<dbReference type="Pfam" id="PF07679">
    <property type="entry name" value="I-set"/>
    <property type="match status" value="1"/>
</dbReference>